<evidence type="ECO:0000313" key="10">
    <source>
        <dbReference type="Proteomes" id="UP000315395"/>
    </source>
</evidence>
<name>A0A516GC52_9MICO</name>
<keyword evidence="3 7" id="KW-0288">FMN</keyword>
<accession>A0A516GC52</accession>
<dbReference type="PANTHER" id="PTHR10578">
    <property type="entry name" value="S -2-HYDROXY-ACID OXIDASE-RELATED"/>
    <property type="match status" value="1"/>
</dbReference>
<feature type="binding site" evidence="7">
    <location>
        <position position="174"/>
    </location>
    <ligand>
        <name>glyoxylate</name>
        <dbReference type="ChEBI" id="CHEBI:36655"/>
    </ligand>
</feature>
<dbReference type="PANTHER" id="PTHR10578:SF107">
    <property type="entry name" value="2-HYDROXYACID OXIDASE 1"/>
    <property type="match status" value="1"/>
</dbReference>
<dbReference type="InterPro" id="IPR008259">
    <property type="entry name" value="FMN_hydac_DH_AS"/>
</dbReference>
<dbReference type="InterPro" id="IPR037396">
    <property type="entry name" value="FMN_HAD"/>
</dbReference>
<evidence type="ECO:0000259" key="8">
    <source>
        <dbReference type="PROSITE" id="PS51349"/>
    </source>
</evidence>
<dbReference type="InterPro" id="IPR012133">
    <property type="entry name" value="Alpha-hydoxy_acid_DH_FMN"/>
</dbReference>
<organism evidence="9 10">
    <name type="scientific">Ornithinimicrobium ciconiae</name>
    <dbReference type="NCBI Taxonomy" id="2594265"/>
    <lineage>
        <taxon>Bacteria</taxon>
        <taxon>Bacillati</taxon>
        <taxon>Actinomycetota</taxon>
        <taxon>Actinomycetes</taxon>
        <taxon>Micrococcales</taxon>
        <taxon>Ornithinimicrobiaceae</taxon>
        <taxon>Ornithinimicrobium</taxon>
    </lineage>
</organism>
<feature type="binding site" evidence="7">
    <location>
        <position position="200"/>
    </location>
    <ligand>
        <name>FMN</name>
        <dbReference type="ChEBI" id="CHEBI:58210"/>
    </ligand>
</feature>
<dbReference type="Proteomes" id="UP000315395">
    <property type="component" value="Chromosome"/>
</dbReference>
<comment type="cofactor">
    <cofactor evidence="1">
        <name>FMN</name>
        <dbReference type="ChEBI" id="CHEBI:58210"/>
    </cofactor>
</comment>
<feature type="binding site" evidence="7">
    <location>
        <position position="68"/>
    </location>
    <ligand>
        <name>glyoxylate</name>
        <dbReference type="ChEBI" id="CHEBI:36655"/>
    </ligand>
</feature>
<dbReference type="EMBL" id="CP041616">
    <property type="protein sequence ID" value="QDO89111.1"/>
    <property type="molecule type" value="Genomic_DNA"/>
</dbReference>
<dbReference type="KEGG" id="orz:FNH13_12895"/>
<dbReference type="GO" id="GO:0016614">
    <property type="term" value="F:oxidoreductase activity, acting on CH-OH group of donors"/>
    <property type="evidence" value="ECO:0007669"/>
    <property type="project" value="UniProtKB-ARBA"/>
</dbReference>
<dbReference type="GO" id="GO:0010181">
    <property type="term" value="F:FMN binding"/>
    <property type="evidence" value="ECO:0007669"/>
    <property type="project" value="InterPro"/>
</dbReference>
<dbReference type="PROSITE" id="PS51349">
    <property type="entry name" value="FMN_HYDROXY_ACID_DH_2"/>
    <property type="match status" value="1"/>
</dbReference>
<keyword evidence="4" id="KW-0560">Oxidoreductase</keyword>
<proteinExistence type="inferred from homology"/>
<dbReference type="Pfam" id="PF01070">
    <property type="entry name" value="FMN_dh"/>
    <property type="match status" value="1"/>
</dbReference>
<gene>
    <name evidence="9" type="ORF">FNH13_12895</name>
</gene>
<keyword evidence="2 7" id="KW-0285">Flavoprotein</keyword>
<feature type="binding site" evidence="7">
    <location>
        <position position="172"/>
    </location>
    <ligand>
        <name>FMN</name>
        <dbReference type="ChEBI" id="CHEBI:58210"/>
    </ligand>
</feature>
<feature type="binding site" evidence="7">
    <location>
        <position position="150"/>
    </location>
    <ligand>
        <name>FMN</name>
        <dbReference type="ChEBI" id="CHEBI:58210"/>
    </ligand>
</feature>
<evidence type="ECO:0000313" key="9">
    <source>
        <dbReference type="EMBL" id="QDO89111.1"/>
    </source>
</evidence>
<feature type="binding site" evidence="7">
    <location>
        <begin position="368"/>
        <end position="369"/>
    </location>
    <ligand>
        <name>FMN</name>
        <dbReference type="ChEBI" id="CHEBI:58210"/>
    </ligand>
</feature>
<sequence>MLIHPDLEVPAVTARVSRRLPRVEELRPLVKVERPTLHRTRRALERANTIEDLRAIGRRRTPRSAFDYVDGAAESEVSLTRAREAFGRVEFRPRVLRDVSQVTSAVSVLDVTSPIPLILAPTGFTRMMQHEGERAVGRAAAAAGVPYTLSTMGTVSVEDLAAEIPDLQRWFQLYLWQDRDASLELMARAQASGFTTLVLTVDTAVAGQRLRDVRNGMTIPPQLTPRTLADMALHPRWWANLLTTDPLEFASLRESGGTVEQLVNRMFDPTLSTRDLVWLRENWSGPIVLKGIQNTEDAREFVDLGADGLVVSNHGGRQLDRSVTPLEVLPDVVAAVDGRVPVLLDTGVMHGGDIVAAVANGADAVMVGRAYLYGLMAGGEAGVTRALDILISQVHRTLRLLGVTAVDQLTPDHAVLLPARVPTPPA</sequence>
<feature type="binding site" evidence="7">
    <location>
        <position position="317"/>
    </location>
    <ligand>
        <name>glyoxylate</name>
        <dbReference type="ChEBI" id="CHEBI:36655"/>
    </ligand>
</feature>
<feature type="binding site" evidence="7">
    <location>
        <position position="312"/>
    </location>
    <ligand>
        <name>FMN</name>
        <dbReference type="ChEBI" id="CHEBI:58210"/>
    </ligand>
</feature>
<keyword evidence="10" id="KW-1185">Reference proteome</keyword>
<evidence type="ECO:0000256" key="2">
    <source>
        <dbReference type="ARBA" id="ARBA00022630"/>
    </source>
</evidence>
<dbReference type="FunFam" id="3.20.20.70:FF:000029">
    <property type="entry name" value="L-lactate dehydrogenase"/>
    <property type="match status" value="1"/>
</dbReference>
<dbReference type="SUPFAM" id="SSF51395">
    <property type="entry name" value="FMN-linked oxidoreductases"/>
    <property type="match status" value="1"/>
</dbReference>
<feature type="binding site" evidence="7">
    <location>
        <position position="314"/>
    </location>
    <ligand>
        <name>glyoxylate</name>
        <dbReference type="ChEBI" id="CHEBI:36655"/>
    </ligand>
</feature>
<dbReference type="PIRSF" id="PIRSF000138">
    <property type="entry name" value="Al-hdrx_acd_dh"/>
    <property type="match status" value="1"/>
</dbReference>
<dbReference type="InterPro" id="IPR000262">
    <property type="entry name" value="FMN-dep_DH"/>
</dbReference>
<evidence type="ECO:0000256" key="5">
    <source>
        <dbReference type="ARBA" id="ARBA00024042"/>
    </source>
</evidence>
<evidence type="ECO:0000256" key="6">
    <source>
        <dbReference type="PIRSR" id="PIRSR000138-1"/>
    </source>
</evidence>
<dbReference type="RefSeq" id="WP_143783788.1">
    <property type="nucleotide sequence ID" value="NZ_CP041616.1"/>
</dbReference>
<feature type="binding site" evidence="7">
    <location>
        <position position="209"/>
    </location>
    <ligand>
        <name>glyoxylate</name>
        <dbReference type="ChEBI" id="CHEBI:36655"/>
    </ligand>
</feature>
<dbReference type="AlphaFoldDB" id="A0A516GC52"/>
<evidence type="ECO:0000256" key="4">
    <source>
        <dbReference type="ARBA" id="ARBA00023002"/>
    </source>
</evidence>
<protein>
    <submittedName>
        <fullName evidence="9">Alpha-hydroxy-acid oxidizing protein</fullName>
    </submittedName>
</protein>
<evidence type="ECO:0000256" key="7">
    <source>
        <dbReference type="PIRSR" id="PIRSR000138-2"/>
    </source>
</evidence>
<dbReference type="Gene3D" id="3.20.20.70">
    <property type="entry name" value="Aldolase class I"/>
    <property type="match status" value="1"/>
</dbReference>
<reference evidence="9 10" key="1">
    <citation type="submission" date="2019-07" db="EMBL/GenBank/DDBJ databases">
        <title>complete genome sequencing of Ornithinimicrobium sp. H23M54.</title>
        <authorList>
            <person name="Bae J.-W."/>
            <person name="Lee S.-Y."/>
        </authorList>
    </citation>
    <scope>NUCLEOTIDE SEQUENCE [LARGE SCALE GENOMIC DNA]</scope>
    <source>
        <strain evidence="9 10">H23M54</strain>
    </source>
</reference>
<feature type="binding site" evidence="7">
    <location>
        <begin position="121"/>
        <end position="123"/>
    </location>
    <ligand>
        <name>FMN</name>
        <dbReference type="ChEBI" id="CHEBI:58210"/>
    </ligand>
</feature>
<dbReference type="InterPro" id="IPR013785">
    <property type="entry name" value="Aldolase_TIM"/>
</dbReference>
<evidence type="ECO:0000256" key="1">
    <source>
        <dbReference type="ARBA" id="ARBA00001917"/>
    </source>
</evidence>
<feature type="domain" description="FMN hydroxy acid dehydrogenase" evidence="8">
    <location>
        <begin position="42"/>
        <end position="419"/>
    </location>
</feature>
<evidence type="ECO:0000256" key="3">
    <source>
        <dbReference type="ARBA" id="ARBA00022643"/>
    </source>
</evidence>
<dbReference type="OrthoDB" id="9770452at2"/>
<feature type="active site" description="Proton acceptor" evidence="6">
    <location>
        <position position="314"/>
    </location>
</feature>
<dbReference type="CDD" id="cd02809">
    <property type="entry name" value="alpha_hydroxyacid_oxid_FMN"/>
    <property type="match status" value="1"/>
</dbReference>
<comment type="similarity">
    <text evidence="5">Belongs to the FMN-dependent alpha-hydroxy acid dehydrogenase family.</text>
</comment>
<feature type="binding site" evidence="7">
    <location>
        <position position="290"/>
    </location>
    <ligand>
        <name>FMN</name>
        <dbReference type="ChEBI" id="CHEBI:58210"/>
    </ligand>
</feature>
<dbReference type="PROSITE" id="PS00557">
    <property type="entry name" value="FMN_HYDROXY_ACID_DH_1"/>
    <property type="match status" value="1"/>
</dbReference>